<dbReference type="AlphaFoldDB" id="A0A0K9PQD8"/>
<evidence type="ECO:0000313" key="1">
    <source>
        <dbReference type="EMBL" id="KMZ71176.1"/>
    </source>
</evidence>
<dbReference type="PANTHER" id="PTHR32254:SF6">
    <property type="entry name" value="DUF1068 DOMAIN-CONTAINING PROTEIN"/>
    <property type="match status" value="1"/>
</dbReference>
<dbReference type="InterPro" id="IPR010471">
    <property type="entry name" value="DUF1068"/>
</dbReference>
<dbReference type="STRING" id="29655.A0A0K9PQD8"/>
<organism evidence="1 2">
    <name type="scientific">Zostera marina</name>
    <name type="common">Eelgrass</name>
    <dbReference type="NCBI Taxonomy" id="29655"/>
    <lineage>
        <taxon>Eukaryota</taxon>
        <taxon>Viridiplantae</taxon>
        <taxon>Streptophyta</taxon>
        <taxon>Embryophyta</taxon>
        <taxon>Tracheophyta</taxon>
        <taxon>Spermatophyta</taxon>
        <taxon>Magnoliopsida</taxon>
        <taxon>Liliopsida</taxon>
        <taxon>Zosteraceae</taxon>
        <taxon>Zostera</taxon>
    </lineage>
</organism>
<protein>
    <submittedName>
        <fullName evidence="1">Uncharacterized protein</fullName>
    </submittedName>
</protein>
<dbReference type="EMBL" id="LFYR01000685">
    <property type="protein sequence ID" value="KMZ71176.1"/>
    <property type="molecule type" value="Genomic_DNA"/>
</dbReference>
<proteinExistence type="predicted"/>
<reference evidence="2" key="1">
    <citation type="journal article" date="2016" name="Nature">
        <title>The genome of the seagrass Zostera marina reveals angiosperm adaptation to the sea.</title>
        <authorList>
            <person name="Olsen J.L."/>
            <person name="Rouze P."/>
            <person name="Verhelst B."/>
            <person name="Lin Y.-C."/>
            <person name="Bayer T."/>
            <person name="Collen J."/>
            <person name="Dattolo E."/>
            <person name="De Paoli E."/>
            <person name="Dittami S."/>
            <person name="Maumus F."/>
            <person name="Michel G."/>
            <person name="Kersting A."/>
            <person name="Lauritano C."/>
            <person name="Lohaus R."/>
            <person name="Toepel M."/>
            <person name="Tonon T."/>
            <person name="Vanneste K."/>
            <person name="Amirebrahimi M."/>
            <person name="Brakel J."/>
            <person name="Bostroem C."/>
            <person name="Chovatia M."/>
            <person name="Grimwood J."/>
            <person name="Jenkins J.W."/>
            <person name="Jueterbock A."/>
            <person name="Mraz A."/>
            <person name="Stam W.T."/>
            <person name="Tice H."/>
            <person name="Bornberg-Bauer E."/>
            <person name="Green P.J."/>
            <person name="Pearson G.A."/>
            <person name="Procaccini G."/>
            <person name="Duarte C.M."/>
            <person name="Schmutz J."/>
            <person name="Reusch T.B.H."/>
            <person name="Van de Peer Y."/>
        </authorList>
    </citation>
    <scope>NUCLEOTIDE SEQUENCE [LARGE SCALE GENOMIC DNA]</scope>
    <source>
        <strain evidence="2">cv. Finnish</strain>
    </source>
</reference>
<dbReference type="Pfam" id="PF06364">
    <property type="entry name" value="DUF1068"/>
    <property type="match status" value="1"/>
</dbReference>
<evidence type="ECO:0000313" key="2">
    <source>
        <dbReference type="Proteomes" id="UP000036987"/>
    </source>
</evidence>
<accession>A0A0K9PQD8</accession>
<dbReference type="OrthoDB" id="1898954at2759"/>
<gene>
    <name evidence="1" type="ORF">ZOSMA_186G00260</name>
</gene>
<comment type="caution">
    <text evidence="1">The sequence shown here is derived from an EMBL/GenBank/DDBJ whole genome shotgun (WGS) entry which is preliminary data.</text>
</comment>
<name>A0A0K9PQD8_ZOSMR</name>
<keyword evidence="2" id="KW-1185">Reference proteome</keyword>
<dbReference type="Proteomes" id="UP000036987">
    <property type="component" value="Unassembled WGS sequence"/>
</dbReference>
<sequence length="106" mass="12066">MDSTPLSIRTDPIRTVRVASAIAPNYNLLGNNPKSKVVAEDNKRHANFTLGQAKRAAFHFLKETEKCNAAMETCEARREEAEMSLRQVRKETAMWELRARKFGWSA</sequence>
<dbReference type="PANTHER" id="PTHR32254">
    <property type="entry name" value="EXPRESSED PROTEIN"/>
    <property type="match status" value="1"/>
</dbReference>